<feature type="non-terminal residue" evidence="1">
    <location>
        <position position="1"/>
    </location>
</feature>
<reference evidence="1" key="1">
    <citation type="submission" date="2020-11" db="EMBL/GenBank/DDBJ databases">
        <authorList>
            <person name="Whitehead M."/>
        </authorList>
    </citation>
    <scope>NUCLEOTIDE SEQUENCE</scope>
    <source>
        <strain evidence="1">EGII</strain>
    </source>
</reference>
<evidence type="ECO:0000313" key="2">
    <source>
        <dbReference type="Proteomes" id="UP000606786"/>
    </source>
</evidence>
<protein>
    <submittedName>
        <fullName evidence="1">(Mediterranean fruit fly) hypothetical protein</fullName>
    </submittedName>
</protein>
<dbReference type="AlphaFoldDB" id="A0A811UVX5"/>
<dbReference type="Proteomes" id="UP000606786">
    <property type="component" value="Unassembled WGS sequence"/>
</dbReference>
<organism evidence="1 2">
    <name type="scientific">Ceratitis capitata</name>
    <name type="common">Mediterranean fruit fly</name>
    <name type="synonym">Tephritis capitata</name>
    <dbReference type="NCBI Taxonomy" id="7213"/>
    <lineage>
        <taxon>Eukaryota</taxon>
        <taxon>Metazoa</taxon>
        <taxon>Ecdysozoa</taxon>
        <taxon>Arthropoda</taxon>
        <taxon>Hexapoda</taxon>
        <taxon>Insecta</taxon>
        <taxon>Pterygota</taxon>
        <taxon>Neoptera</taxon>
        <taxon>Endopterygota</taxon>
        <taxon>Diptera</taxon>
        <taxon>Brachycera</taxon>
        <taxon>Muscomorpha</taxon>
        <taxon>Tephritoidea</taxon>
        <taxon>Tephritidae</taxon>
        <taxon>Ceratitis</taxon>
        <taxon>Ceratitis</taxon>
    </lineage>
</organism>
<comment type="caution">
    <text evidence="1">The sequence shown here is derived from an EMBL/GenBank/DDBJ whole genome shotgun (WGS) entry which is preliminary data.</text>
</comment>
<sequence>SLSALIQLFARSKSMSNECFSSLPDMAASMPVRASSGAFHSAFWRFVSGSY</sequence>
<keyword evidence="2" id="KW-1185">Reference proteome</keyword>
<gene>
    <name evidence="1" type="ORF">CCAP1982_LOCUS10326</name>
</gene>
<name>A0A811UVX5_CERCA</name>
<accession>A0A811UVX5</accession>
<evidence type="ECO:0000313" key="1">
    <source>
        <dbReference type="EMBL" id="CAD7001836.1"/>
    </source>
</evidence>
<proteinExistence type="predicted"/>
<dbReference type="EMBL" id="CAJHJT010000023">
    <property type="protein sequence ID" value="CAD7001836.1"/>
    <property type="molecule type" value="Genomic_DNA"/>
</dbReference>